<dbReference type="Gene3D" id="3.40.50.300">
    <property type="entry name" value="P-loop containing nucleotide triphosphate hydrolases"/>
    <property type="match status" value="2"/>
</dbReference>
<comment type="caution">
    <text evidence="12">The sequence shown here is derived from an EMBL/GenBank/DDBJ whole genome shotgun (WGS) entry which is preliminary data.</text>
</comment>
<dbReference type="SUPFAM" id="SSF52540">
    <property type="entry name" value="P-loop containing nucleoside triphosphate hydrolases"/>
    <property type="match status" value="1"/>
</dbReference>
<keyword evidence="13" id="KW-1185">Reference proteome</keyword>
<name>A0A2T5C569_9BACT</name>
<evidence type="ECO:0000256" key="1">
    <source>
        <dbReference type="ARBA" id="ARBA00003618"/>
    </source>
</evidence>
<keyword evidence="5 9" id="KW-0227">DNA damage</keyword>
<dbReference type="RefSeq" id="WP_107820837.1">
    <property type="nucleotide sequence ID" value="NZ_OY782574.1"/>
</dbReference>
<evidence type="ECO:0000256" key="8">
    <source>
        <dbReference type="ARBA" id="ARBA00033408"/>
    </source>
</evidence>
<evidence type="ECO:0000256" key="2">
    <source>
        <dbReference type="ARBA" id="ARBA00009441"/>
    </source>
</evidence>
<evidence type="ECO:0000256" key="9">
    <source>
        <dbReference type="PIRNR" id="PIRNR003128"/>
    </source>
</evidence>
<dbReference type="CDD" id="cd03241">
    <property type="entry name" value="ABC_RecN"/>
    <property type="match status" value="2"/>
</dbReference>
<proteinExistence type="inferred from homology"/>
<dbReference type="InterPro" id="IPR027417">
    <property type="entry name" value="P-loop_NTPase"/>
</dbReference>
<evidence type="ECO:0000256" key="10">
    <source>
        <dbReference type="SAM" id="Coils"/>
    </source>
</evidence>
<protein>
    <recommendedName>
        <fullName evidence="3 9">DNA repair protein RecN</fullName>
    </recommendedName>
    <alternativeName>
        <fullName evidence="8 9">Recombination protein N</fullName>
    </alternativeName>
</protein>
<evidence type="ECO:0000256" key="6">
    <source>
        <dbReference type="ARBA" id="ARBA00022840"/>
    </source>
</evidence>
<evidence type="ECO:0000256" key="7">
    <source>
        <dbReference type="ARBA" id="ARBA00023204"/>
    </source>
</evidence>
<dbReference type="InterPro" id="IPR004604">
    <property type="entry name" value="DNA_recomb/repair_RecN"/>
</dbReference>
<dbReference type="PANTHER" id="PTHR11059:SF0">
    <property type="entry name" value="DNA REPAIR PROTEIN RECN"/>
    <property type="match status" value="1"/>
</dbReference>
<dbReference type="InterPro" id="IPR003395">
    <property type="entry name" value="RecF/RecN/SMC_N"/>
</dbReference>
<evidence type="ECO:0000259" key="11">
    <source>
        <dbReference type="Pfam" id="PF02463"/>
    </source>
</evidence>
<dbReference type="GO" id="GO:0009432">
    <property type="term" value="P:SOS response"/>
    <property type="evidence" value="ECO:0007669"/>
    <property type="project" value="TreeGrafter"/>
</dbReference>
<keyword evidence="4" id="KW-0547">Nucleotide-binding</keyword>
<sequence>MLLELHISNYALIDELHIQFFKGFNIITGETGAGKSIVLGALGLVMGQRADLNVLRDKERKCTVESIFNIQDYRLQAFFEREELDYDDQTILRREISPAGKSRAFINDTPVTLKVLQELAVCLIDIHSQHQNMQLGNQSFQMNLVDLVAENSLLLEEYGQSFRASQKQTQLLKNLQEEAGKAKADLDYFQFQFQQLDDARLKSGEQDELEAEQATLEHAEDIKTTFGQFATDMDGDEGALLVRLKEHISQFAKLADVLPKASELTERLESCYLELKDLVGDSTDVAESTEHDSARIQFVADRLDTLYTLQQKFRVDSVDELLQLKDEYDQKISQIGSFDEEIEAAASRLNELKARVDEQAAELSTRRRAVAAKISQMVEQGLQKLGMENAVFRLKFDDLKQPGPWGTDDLSFTFSANKNAPLQDIARIASGGEISRVMLALKALVASSKSLPTIIFDEIDTGISGEVALKMGAILKEMSTDVQIINITHLPQIAGKGEHHFKVYKYDEADRTYTSIRQLGVDERIDELAQMLSGANASETARKTARELLD</sequence>
<dbReference type="NCBIfam" id="TIGR00634">
    <property type="entry name" value="recN"/>
    <property type="match status" value="1"/>
</dbReference>
<keyword evidence="6" id="KW-0067">ATP-binding</keyword>
<feature type="coiled-coil region" evidence="10">
    <location>
        <begin position="165"/>
        <end position="222"/>
    </location>
</feature>
<evidence type="ECO:0000313" key="13">
    <source>
        <dbReference type="Proteomes" id="UP000243525"/>
    </source>
</evidence>
<evidence type="ECO:0000313" key="12">
    <source>
        <dbReference type="EMBL" id="PTN10043.1"/>
    </source>
</evidence>
<feature type="domain" description="RecF/RecN/SMC N-terminal" evidence="11">
    <location>
        <begin position="4"/>
        <end position="508"/>
    </location>
</feature>
<feature type="coiled-coil region" evidence="10">
    <location>
        <begin position="335"/>
        <end position="366"/>
    </location>
</feature>
<dbReference type="EMBL" id="QAAD01000002">
    <property type="protein sequence ID" value="PTN10043.1"/>
    <property type="molecule type" value="Genomic_DNA"/>
</dbReference>
<dbReference type="OrthoDB" id="9806954at2"/>
<evidence type="ECO:0000256" key="5">
    <source>
        <dbReference type="ARBA" id="ARBA00022763"/>
    </source>
</evidence>
<dbReference type="PANTHER" id="PTHR11059">
    <property type="entry name" value="DNA REPAIR PROTEIN RECN"/>
    <property type="match status" value="1"/>
</dbReference>
<dbReference type="AlphaFoldDB" id="A0A2T5C569"/>
<gene>
    <name evidence="12" type="ORF">C8N47_10223</name>
</gene>
<keyword evidence="7 9" id="KW-0234">DNA repair</keyword>
<dbReference type="GO" id="GO:0006281">
    <property type="term" value="P:DNA repair"/>
    <property type="evidence" value="ECO:0007669"/>
    <property type="project" value="UniProtKB-KW"/>
</dbReference>
<dbReference type="PIRSF" id="PIRSF003128">
    <property type="entry name" value="RecN"/>
    <property type="match status" value="1"/>
</dbReference>
<dbReference type="Pfam" id="PF02463">
    <property type="entry name" value="SMC_N"/>
    <property type="match status" value="1"/>
</dbReference>
<accession>A0A2T5C569</accession>
<dbReference type="GO" id="GO:0043590">
    <property type="term" value="C:bacterial nucleoid"/>
    <property type="evidence" value="ECO:0007669"/>
    <property type="project" value="TreeGrafter"/>
</dbReference>
<dbReference type="GO" id="GO:0006310">
    <property type="term" value="P:DNA recombination"/>
    <property type="evidence" value="ECO:0007669"/>
    <property type="project" value="InterPro"/>
</dbReference>
<keyword evidence="10" id="KW-0175">Coiled coil</keyword>
<dbReference type="Proteomes" id="UP000243525">
    <property type="component" value="Unassembled WGS sequence"/>
</dbReference>
<dbReference type="GO" id="GO:0005524">
    <property type="term" value="F:ATP binding"/>
    <property type="evidence" value="ECO:0007669"/>
    <property type="project" value="UniProtKB-KW"/>
</dbReference>
<evidence type="ECO:0000256" key="3">
    <source>
        <dbReference type="ARBA" id="ARBA00021315"/>
    </source>
</evidence>
<reference evidence="12 13" key="1">
    <citation type="submission" date="2018-04" db="EMBL/GenBank/DDBJ databases">
        <title>Genomic Encyclopedia of Archaeal and Bacterial Type Strains, Phase II (KMG-II): from individual species to whole genera.</title>
        <authorList>
            <person name="Goeker M."/>
        </authorList>
    </citation>
    <scope>NUCLEOTIDE SEQUENCE [LARGE SCALE GENOMIC DNA]</scope>
    <source>
        <strain evidence="12 13">DSM 28823</strain>
    </source>
</reference>
<comment type="function">
    <text evidence="1 9">May be involved in recombinational repair of damaged DNA.</text>
</comment>
<evidence type="ECO:0000256" key="4">
    <source>
        <dbReference type="ARBA" id="ARBA00022741"/>
    </source>
</evidence>
<organism evidence="12 13">
    <name type="scientific">Mangrovibacterium marinum</name>
    <dbReference type="NCBI Taxonomy" id="1639118"/>
    <lineage>
        <taxon>Bacteria</taxon>
        <taxon>Pseudomonadati</taxon>
        <taxon>Bacteroidota</taxon>
        <taxon>Bacteroidia</taxon>
        <taxon>Marinilabiliales</taxon>
        <taxon>Prolixibacteraceae</taxon>
        <taxon>Mangrovibacterium</taxon>
    </lineage>
</organism>
<comment type="similarity">
    <text evidence="2 9">Belongs to the RecN family.</text>
</comment>